<dbReference type="EMBL" id="JAKWFO010000005">
    <property type="protein sequence ID" value="KAI9635963.1"/>
    <property type="molecule type" value="Genomic_DNA"/>
</dbReference>
<keyword evidence="1" id="KW-0175">Coiled coil</keyword>
<dbReference type="Gene3D" id="1.20.58.120">
    <property type="entry name" value="BAG domain"/>
    <property type="match status" value="1"/>
</dbReference>
<feature type="region of interest" description="Disordered" evidence="2">
    <location>
        <begin position="343"/>
        <end position="417"/>
    </location>
</feature>
<feature type="region of interest" description="Disordered" evidence="2">
    <location>
        <begin position="617"/>
        <end position="707"/>
    </location>
</feature>
<feature type="compositionally biased region" description="Low complexity" evidence="2">
    <location>
        <begin position="351"/>
        <end position="365"/>
    </location>
</feature>
<reference evidence="4" key="1">
    <citation type="journal article" date="2022" name="G3 (Bethesda)">
        <title>High quality genome of the basidiomycete yeast Dioszegia hungarica PDD-24b-2 isolated from cloud water.</title>
        <authorList>
            <person name="Jarrige D."/>
            <person name="Haridas S."/>
            <person name="Bleykasten-Grosshans C."/>
            <person name="Joly M."/>
            <person name="Nadalig T."/>
            <person name="Sancelme M."/>
            <person name="Vuilleumier S."/>
            <person name="Grigoriev I.V."/>
            <person name="Amato P."/>
            <person name="Bringel F."/>
        </authorList>
    </citation>
    <scope>NUCLEOTIDE SEQUENCE</scope>
    <source>
        <strain evidence="4">PDD-24b-2</strain>
    </source>
</reference>
<protein>
    <recommendedName>
        <fullName evidence="3">BAG domain-containing protein</fullName>
    </recommendedName>
</protein>
<dbReference type="AlphaFoldDB" id="A0AA38H816"/>
<feature type="region of interest" description="Disordered" evidence="2">
    <location>
        <begin position="12"/>
        <end position="46"/>
    </location>
</feature>
<feature type="region of interest" description="Disordered" evidence="2">
    <location>
        <begin position="245"/>
        <end position="286"/>
    </location>
</feature>
<dbReference type="InterPro" id="IPR036533">
    <property type="entry name" value="BAG_dom_sf"/>
</dbReference>
<organism evidence="4 5">
    <name type="scientific">Dioszegia hungarica</name>
    <dbReference type="NCBI Taxonomy" id="4972"/>
    <lineage>
        <taxon>Eukaryota</taxon>
        <taxon>Fungi</taxon>
        <taxon>Dikarya</taxon>
        <taxon>Basidiomycota</taxon>
        <taxon>Agaricomycotina</taxon>
        <taxon>Tremellomycetes</taxon>
        <taxon>Tremellales</taxon>
        <taxon>Bulleribasidiaceae</taxon>
        <taxon>Dioszegia</taxon>
    </lineage>
</organism>
<dbReference type="InterPro" id="IPR003103">
    <property type="entry name" value="BAG_domain"/>
</dbReference>
<accession>A0AA38H816</accession>
<dbReference type="SUPFAM" id="SSF63491">
    <property type="entry name" value="BAG domain"/>
    <property type="match status" value="1"/>
</dbReference>
<evidence type="ECO:0000259" key="3">
    <source>
        <dbReference type="Pfam" id="PF02179"/>
    </source>
</evidence>
<evidence type="ECO:0000256" key="2">
    <source>
        <dbReference type="SAM" id="MobiDB-lite"/>
    </source>
</evidence>
<keyword evidence="5" id="KW-1185">Reference proteome</keyword>
<gene>
    <name evidence="4" type="ORF">MKK02DRAFT_33266</name>
</gene>
<dbReference type="GO" id="GO:0051087">
    <property type="term" value="F:protein-folding chaperone binding"/>
    <property type="evidence" value="ECO:0007669"/>
    <property type="project" value="InterPro"/>
</dbReference>
<evidence type="ECO:0000256" key="1">
    <source>
        <dbReference type="SAM" id="Coils"/>
    </source>
</evidence>
<dbReference type="PANTHER" id="PTHR48148">
    <property type="entry name" value="KERATINOCYTE PROLINE-RICH PROTEIN"/>
    <property type="match status" value="1"/>
</dbReference>
<feature type="compositionally biased region" description="Basic and acidic residues" evidence="2">
    <location>
        <begin position="642"/>
        <end position="653"/>
    </location>
</feature>
<dbReference type="GeneID" id="77727890"/>
<dbReference type="PANTHER" id="PTHR48148:SF3">
    <property type="entry name" value="KERATINOCYTE PROLINE-RICH PROTEIN"/>
    <property type="match status" value="1"/>
</dbReference>
<dbReference type="Pfam" id="PF02179">
    <property type="entry name" value="BAG"/>
    <property type="match status" value="1"/>
</dbReference>
<feature type="compositionally biased region" description="Basic and acidic residues" evidence="2">
    <location>
        <begin position="686"/>
        <end position="700"/>
    </location>
</feature>
<sequence>MSYYNIQPHHIFGHRATRSPSPSPYTPLDHPTPHHHRATPTSSPFAGMGYDLDEEERATLAHLRHLQQRREAQQASIQREAAIRLRAQEEREAAIRRAVAEKRRELAIAKAIEQQREQAIAEAVAREKERIRAAIIEEHHRRQQEEEDRHRQLVAQHRERLVQHRQQQQRAAQIAAINQARQQQIDQAIASKVECAKRCAGRYAQRAGQHAVKEVKKEYKEEYEAINNLLAGLFGISLADVEEKKEVATEPKSTPTPTPAPAPAGTQTPAPAATPAPSTAPEQTGNAFPEHVNELLSHVLGLRVEPTTEPSPKLTSVPSTGNAVPQGLNEFLSRFGLVFEPESLDSEKEAQAAPTAPAPAPFTAAEPKKVEVAPTSVADPPEPTLPSLVLPSTSAPAVASSSQPQARPSTDEHPLTTFLNGMADMPPFVRDILGNVEMAFKEEQHRSEQGQKEEAVNCKGKAVAEGEKKAPAVVTAPVVAPVPVESTPSPTPAPVPTTTAAPEVDNTASALSTLSTISSDLSLVRDSFDFPSTLSFASPSSTDPSPPALLFNKANSGYHAQTHKLLQLLLAADAINSQGNKEVRRRRKEVVREVEREIEGLEKRRDEVWEEVKAARERGETEHLEHHSASSSSCGSSVADPSEVREHEEEVKGFEVPAESTPTVPEPEPTSAPVDTASVPAPNSEVEEKKVDPRAARVDKEDEFELV</sequence>
<dbReference type="RefSeq" id="XP_052945740.1">
    <property type="nucleotide sequence ID" value="XM_053088685.1"/>
</dbReference>
<dbReference type="Proteomes" id="UP001164286">
    <property type="component" value="Unassembled WGS sequence"/>
</dbReference>
<feature type="domain" description="BAG" evidence="3">
    <location>
        <begin position="562"/>
        <end position="603"/>
    </location>
</feature>
<feature type="coiled-coil region" evidence="1">
    <location>
        <begin position="72"/>
        <end position="156"/>
    </location>
</feature>
<name>A0AA38H816_9TREE</name>
<feature type="compositionally biased region" description="Low complexity" evidence="2">
    <location>
        <begin position="391"/>
        <end position="408"/>
    </location>
</feature>
<feature type="region of interest" description="Disordered" evidence="2">
    <location>
        <begin position="482"/>
        <end position="501"/>
    </location>
</feature>
<feature type="compositionally biased region" description="Basic and acidic residues" evidence="2">
    <location>
        <begin position="617"/>
        <end position="628"/>
    </location>
</feature>
<proteinExistence type="predicted"/>
<evidence type="ECO:0000313" key="4">
    <source>
        <dbReference type="EMBL" id="KAI9635963.1"/>
    </source>
</evidence>
<evidence type="ECO:0000313" key="5">
    <source>
        <dbReference type="Proteomes" id="UP001164286"/>
    </source>
</evidence>
<comment type="caution">
    <text evidence="4">The sequence shown here is derived from an EMBL/GenBank/DDBJ whole genome shotgun (WGS) entry which is preliminary data.</text>
</comment>
<feature type="compositionally biased region" description="Low complexity" evidence="2">
    <location>
        <begin position="263"/>
        <end position="284"/>
    </location>
</feature>